<dbReference type="SUPFAM" id="SSF54292">
    <property type="entry name" value="2Fe-2S ferredoxin-like"/>
    <property type="match status" value="1"/>
</dbReference>
<proteinExistence type="predicted"/>
<protein>
    <submittedName>
        <fullName evidence="2">Ferredoxin</fullName>
    </submittedName>
</protein>
<name>A0A6P2JWL4_9BURK</name>
<feature type="domain" description="2Fe-2S ferredoxin-type" evidence="1">
    <location>
        <begin position="4"/>
        <end position="98"/>
    </location>
</feature>
<dbReference type="Pfam" id="PF00111">
    <property type="entry name" value="Fer2"/>
    <property type="match status" value="1"/>
</dbReference>
<dbReference type="CDD" id="cd00207">
    <property type="entry name" value="fer2"/>
    <property type="match status" value="1"/>
</dbReference>
<dbReference type="AlphaFoldDB" id="A0A6P2JWL4"/>
<dbReference type="Proteomes" id="UP000494330">
    <property type="component" value="Unassembled WGS sequence"/>
</dbReference>
<accession>A0A6P2JWL4</accession>
<dbReference type="Gene3D" id="3.10.20.30">
    <property type="match status" value="1"/>
</dbReference>
<dbReference type="GO" id="GO:0051537">
    <property type="term" value="F:2 iron, 2 sulfur cluster binding"/>
    <property type="evidence" value="ECO:0007669"/>
    <property type="project" value="InterPro"/>
</dbReference>
<dbReference type="PROSITE" id="PS00197">
    <property type="entry name" value="2FE2S_FER_1"/>
    <property type="match status" value="1"/>
</dbReference>
<dbReference type="InterPro" id="IPR012675">
    <property type="entry name" value="Beta-grasp_dom_sf"/>
</dbReference>
<dbReference type="PROSITE" id="PS51085">
    <property type="entry name" value="2FE2S_FER_2"/>
    <property type="match status" value="1"/>
</dbReference>
<dbReference type="InterPro" id="IPR001041">
    <property type="entry name" value="2Fe-2S_ferredoxin-type"/>
</dbReference>
<evidence type="ECO:0000313" key="3">
    <source>
        <dbReference type="Proteomes" id="UP000494330"/>
    </source>
</evidence>
<dbReference type="EMBL" id="CABVQD010000005">
    <property type="protein sequence ID" value="VWB47469.1"/>
    <property type="molecule type" value="Genomic_DNA"/>
</dbReference>
<gene>
    <name evidence="2" type="ORF">BPA30113_02023</name>
</gene>
<sequence>MHETEFVVTVEDDGERFSCGPDVSLLHGMEKARRESVPVGCRNGGCGICRVRILEGAYRVRKMSRAQVSEADEAERIVLACQVLPLSDIRLKKLGRKI</sequence>
<keyword evidence="3" id="KW-1185">Reference proteome</keyword>
<organism evidence="2 3">
    <name type="scientific">Burkholderia paludis</name>
    <dbReference type="NCBI Taxonomy" id="1506587"/>
    <lineage>
        <taxon>Bacteria</taxon>
        <taxon>Pseudomonadati</taxon>
        <taxon>Pseudomonadota</taxon>
        <taxon>Betaproteobacteria</taxon>
        <taxon>Burkholderiales</taxon>
        <taxon>Burkholderiaceae</taxon>
        <taxon>Burkholderia</taxon>
        <taxon>Burkholderia cepacia complex</taxon>
    </lineage>
</organism>
<reference evidence="2 3" key="1">
    <citation type="submission" date="2019-09" db="EMBL/GenBank/DDBJ databases">
        <authorList>
            <person name="Depoorter E."/>
        </authorList>
    </citation>
    <scope>NUCLEOTIDE SEQUENCE [LARGE SCALE GENOMIC DNA]</scope>
    <source>
        <strain evidence="2">LMG 30113</strain>
    </source>
</reference>
<dbReference type="InterPro" id="IPR006058">
    <property type="entry name" value="2Fe2S_fd_BS"/>
</dbReference>
<dbReference type="InterPro" id="IPR036010">
    <property type="entry name" value="2Fe-2S_ferredoxin-like_sf"/>
</dbReference>
<evidence type="ECO:0000259" key="1">
    <source>
        <dbReference type="PROSITE" id="PS51085"/>
    </source>
</evidence>
<evidence type="ECO:0000313" key="2">
    <source>
        <dbReference type="EMBL" id="VWB47469.1"/>
    </source>
</evidence>